<feature type="transmembrane region" description="Helical" evidence="2">
    <location>
        <begin position="161"/>
        <end position="185"/>
    </location>
</feature>
<accession>A0A6J7I2U6</accession>
<dbReference type="EMBL" id="CAESGF010000005">
    <property type="protein sequence ID" value="CAB4363416.1"/>
    <property type="molecule type" value="Genomic_DNA"/>
</dbReference>
<evidence type="ECO:0000256" key="1">
    <source>
        <dbReference type="SAM" id="MobiDB-lite"/>
    </source>
</evidence>
<dbReference type="EMBL" id="CAFBOL010000044">
    <property type="protein sequence ID" value="CAB4994597.1"/>
    <property type="molecule type" value="Genomic_DNA"/>
</dbReference>
<dbReference type="EMBL" id="CAFAAV010000081">
    <property type="protein sequence ID" value="CAB4818337.1"/>
    <property type="molecule type" value="Genomic_DNA"/>
</dbReference>
<feature type="transmembrane region" description="Helical" evidence="2">
    <location>
        <begin position="52"/>
        <end position="75"/>
    </location>
</feature>
<reference evidence="6" key="1">
    <citation type="submission" date="2020-05" db="EMBL/GenBank/DDBJ databases">
        <authorList>
            <person name="Chiriac C."/>
            <person name="Salcher M."/>
            <person name="Ghai R."/>
            <person name="Kavagutti S V."/>
        </authorList>
    </citation>
    <scope>NUCLEOTIDE SEQUENCE</scope>
</reference>
<evidence type="ECO:0000256" key="2">
    <source>
        <dbReference type="SAM" id="Phobius"/>
    </source>
</evidence>
<protein>
    <submittedName>
        <fullName evidence="6">Unannotated protein</fullName>
    </submittedName>
</protein>
<feature type="transmembrane region" description="Helical" evidence="2">
    <location>
        <begin position="95"/>
        <end position="115"/>
    </location>
</feature>
<evidence type="ECO:0000313" key="6">
    <source>
        <dbReference type="EMBL" id="CAB4925006.1"/>
    </source>
</evidence>
<keyword evidence="2" id="KW-0812">Transmembrane</keyword>
<evidence type="ECO:0000313" key="7">
    <source>
        <dbReference type="EMBL" id="CAB4994597.1"/>
    </source>
</evidence>
<feature type="transmembrane region" description="Helical" evidence="2">
    <location>
        <begin position="122"/>
        <end position="141"/>
    </location>
</feature>
<evidence type="ECO:0000313" key="3">
    <source>
        <dbReference type="EMBL" id="CAB4363416.1"/>
    </source>
</evidence>
<name>A0A6J7I2U6_9ZZZZ</name>
<feature type="region of interest" description="Disordered" evidence="1">
    <location>
        <begin position="1"/>
        <end position="42"/>
    </location>
</feature>
<evidence type="ECO:0000313" key="5">
    <source>
        <dbReference type="EMBL" id="CAB4818337.1"/>
    </source>
</evidence>
<gene>
    <name evidence="4" type="ORF">UFOPK2656_01574</name>
    <name evidence="5" type="ORF">UFOPK3099_01236</name>
    <name evidence="6" type="ORF">UFOPK3651_01104</name>
    <name evidence="7" type="ORF">UFOPK3931_01705</name>
    <name evidence="3" type="ORF">UFOPK4189_01195</name>
</gene>
<dbReference type="AlphaFoldDB" id="A0A6J7I2U6"/>
<evidence type="ECO:0000313" key="4">
    <source>
        <dbReference type="EMBL" id="CAB4723638.1"/>
    </source>
</evidence>
<keyword evidence="2" id="KW-0472">Membrane</keyword>
<organism evidence="6">
    <name type="scientific">freshwater metagenome</name>
    <dbReference type="NCBI Taxonomy" id="449393"/>
    <lineage>
        <taxon>unclassified sequences</taxon>
        <taxon>metagenomes</taxon>
        <taxon>ecological metagenomes</taxon>
    </lineage>
</organism>
<keyword evidence="2" id="KW-1133">Transmembrane helix</keyword>
<dbReference type="EMBL" id="CAFBMT010000005">
    <property type="protein sequence ID" value="CAB4925006.1"/>
    <property type="molecule type" value="Genomic_DNA"/>
</dbReference>
<feature type="compositionally biased region" description="Pro residues" evidence="1">
    <location>
        <begin position="10"/>
        <end position="25"/>
    </location>
</feature>
<dbReference type="EMBL" id="CAEZYF010000008">
    <property type="protein sequence ID" value="CAB4723638.1"/>
    <property type="molecule type" value="Genomic_DNA"/>
</dbReference>
<proteinExistence type="predicted"/>
<sequence length="195" mass="20418">MTDFGTESHLPPPPPTFAAPPPPPAQFGVPPQGYSPYTVAPPQKPPRPAVPVGSWLLIIGGAVSIAACFLTWYTIMGQDVNGFDDTFDPQKMQVTTNTGGVFVFFGVLALGFGIAQLAARRVLAVAILSVVFGAIHMLATLGEFSSSSDLKDFADSTVGSFSWGPGLPVLIAGSLLVLAGGIVTLSRRRRWPAHG</sequence>